<name>A0A379F202_9BACT</name>
<dbReference type="InterPro" id="IPR026906">
    <property type="entry name" value="LRR_5"/>
</dbReference>
<protein>
    <submittedName>
        <fullName evidence="2">Uncharacterized protein</fullName>
    </submittedName>
</protein>
<gene>
    <name evidence="2" type="ORF">NCTC13043_00977</name>
</gene>
<evidence type="ECO:0000256" key="1">
    <source>
        <dbReference type="SAM" id="SignalP"/>
    </source>
</evidence>
<dbReference type="Pfam" id="PF13306">
    <property type="entry name" value="LRR_5"/>
    <property type="match status" value="1"/>
</dbReference>
<dbReference type="Gene3D" id="3.80.10.10">
    <property type="entry name" value="Ribonuclease Inhibitor"/>
    <property type="match status" value="1"/>
</dbReference>
<sequence length="488" mass="53077">MKRLLFLFCAIVFTLVGQAQESNWTDPVTHVKFYFKIIDPINKYVRIGGNDVNGGFGTEQIAPNTTGVVTIPGTVPYSGDTYKVTELGYHTLDFTTWTFQKKIIISENIRVIHSLAIDNNVIPLEEIIFPSSLEVLEDNGCHNLQSLKYIDLSNTHITSVGNFDMVGFSIGGISYIKLPQTLREINGIVDNTMGTIHNVKDLVLPEKVNRLSINVFAKMLLKEVTFQNPTPASILPNLNYPGVTCPMDASIVPTLQVAYVPIDATKAYQTTPGWSERSSLYREKVSFGATGYRSFYLENENFLVPAGCTAYIITGTTPSGNIANPDQAVVKAFTAGKIIPKQTGFILQGPANSTVVYQANVTGAEESVAGNYLVGTATEQELSGAGYKYYVLANGDQGMGFYSQGTRGGASIKLGAHHAGLRLPAAIARAKSFTVDFESARQEAEATGISTIEPTKQPHADVIYDLQGRRAVNPTHGIYIINGKKVIK</sequence>
<dbReference type="OrthoDB" id="1082871at2"/>
<feature type="chain" id="PRO_5016896169" evidence="1">
    <location>
        <begin position="20"/>
        <end position="488"/>
    </location>
</feature>
<feature type="signal peptide" evidence="1">
    <location>
        <begin position="1"/>
        <end position="19"/>
    </location>
</feature>
<dbReference type="GeneID" id="78570680"/>
<dbReference type="EMBL" id="UGTP01000001">
    <property type="protein sequence ID" value="SUC12374.1"/>
    <property type="molecule type" value="Genomic_DNA"/>
</dbReference>
<dbReference type="InterPro" id="IPR032675">
    <property type="entry name" value="LRR_dom_sf"/>
</dbReference>
<keyword evidence="1" id="KW-0732">Signal</keyword>
<evidence type="ECO:0000313" key="2">
    <source>
        <dbReference type="EMBL" id="SUC12374.1"/>
    </source>
</evidence>
<evidence type="ECO:0000313" key="3">
    <source>
        <dbReference type="Proteomes" id="UP000254235"/>
    </source>
</evidence>
<dbReference type="RefSeq" id="WP_115083195.1">
    <property type="nucleotide sequence ID" value="NZ_UGTP01000001.1"/>
</dbReference>
<proteinExistence type="predicted"/>
<accession>A0A379F202</accession>
<dbReference type="AlphaFoldDB" id="A0A379F202"/>
<dbReference type="Proteomes" id="UP000254235">
    <property type="component" value="Unassembled WGS sequence"/>
</dbReference>
<organism evidence="2 3">
    <name type="scientific">Prevotella pallens</name>
    <dbReference type="NCBI Taxonomy" id="60133"/>
    <lineage>
        <taxon>Bacteria</taxon>
        <taxon>Pseudomonadati</taxon>
        <taxon>Bacteroidota</taxon>
        <taxon>Bacteroidia</taxon>
        <taxon>Bacteroidales</taxon>
        <taxon>Prevotellaceae</taxon>
        <taxon>Prevotella</taxon>
    </lineage>
</organism>
<reference evidence="2 3" key="1">
    <citation type="submission" date="2018-06" db="EMBL/GenBank/DDBJ databases">
        <authorList>
            <consortium name="Pathogen Informatics"/>
            <person name="Doyle S."/>
        </authorList>
    </citation>
    <scope>NUCLEOTIDE SEQUENCE [LARGE SCALE GENOMIC DNA]</scope>
    <source>
        <strain evidence="2 3">NCTC13043</strain>
    </source>
</reference>